<feature type="compositionally biased region" description="Basic and acidic residues" evidence="2">
    <location>
        <begin position="341"/>
        <end position="350"/>
    </location>
</feature>
<feature type="non-terminal residue" evidence="4">
    <location>
        <position position="1"/>
    </location>
</feature>
<accession>A0AA88XCW5</accession>
<dbReference type="InterPro" id="IPR009060">
    <property type="entry name" value="UBA-like_sf"/>
</dbReference>
<feature type="compositionally biased region" description="Basic residues" evidence="2">
    <location>
        <begin position="312"/>
        <end position="322"/>
    </location>
</feature>
<dbReference type="InterPro" id="IPR009816">
    <property type="entry name" value="SPATS2-like"/>
</dbReference>
<feature type="region of interest" description="Disordered" evidence="2">
    <location>
        <begin position="494"/>
        <end position="532"/>
    </location>
</feature>
<keyword evidence="3" id="KW-0472">Membrane</keyword>
<feature type="compositionally biased region" description="Polar residues" evidence="2">
    <location>
        <begin position="607"/>
        <end position="618"/>
    </location>
</feature>
<keyword evidence="5" id="KW-1185">Reference proteome</keyword>
<evidence type="ECO:0000256" key="2">
    <source>
        <dbReference type="SAM" id="MobiDB-lite"/>
    </source>
</evidence>
<feature type="compositionally biased region" description="Basic and acidic residues" evidence="2">
    <location>
        <begin position="636"/>
        <end position="678"/>
    </location>
</feature>
<dbReference type="GO" id="GO:0005737">
    <property type="term" value="C:cytoplasm"/>
    <property type="evidence" value="ECO:0007669"/>
    <property type="project" value="TreeGrafter"/>
</dbReference>
<proteinExistence type="inferred from homology"/>
<name>A0AA88XCW5_PINIB</name>
<protein>
    <submittedName>
        <fullName evidence="4">Uncharacterized protein</fullName>
    </submittedName>
</protein>
<dbReference type="Proteomes" id="UP001186944">
    <property type="component" value="Unassembled WGS sequence"/>
</dbReference>
<dbReference type="PANTHER" id="PTHR15623:SF11">
    <property type="entry name" value="SPERMATOGENESIS-ASSOCIATED SERINE-RICH PROTEIN 2"/>
    <property type="match status" value="1"/>
</dbReference>
<feature type="compositionally biased region" description="Low complexity" evidence="2">
    <location>
        <begin position="556"/>
        <end position="574"/>
    </location>
</feature>
<evidence type="ECO:0000256" key="1">
    <source>
        <dbReference type="ARBA" id="ARBA00007105"/>
    </source>
</evidence>
<dbReference type="EMBL" id="VSWD01000014">
    <property type="protein sequence ID" value="KAK3082646.1"/>
    <property type="molecule type" value="Genomic_DNA"/>
</dbReference>
<feature type="compositionally biased region" description="Basic and acidic residues" evidence="2">
    <location>
        <begin position="581"/>
        <end position="606"/>
    </location>
</feature>
<reference evidence="4" key="1">
    <citation type="submission" date="2019-08" db="EMBL/GenBank/DDBJ databases">
        <title>The improved chromosome-level genome for the pearl oyster Pinctada fucata martensii using PacBio sequencing and Hi-C.</title>
        <authorList>
            <person name="Zheng Z."/>
        </authorList>
    </citation>
    <scope>NUCLEOTIDE SEQUENCE</scope>
    <source>
        <strain evidence="4">ZZ-2019</strain>
        <tissue evidence="4">Adductor muscle</tissue>
    </source>
</reference>
<feature type="compositionally biased region" description="Basic residues" evidence="2">
    <location>
        <begin position="186"/>
        <end position="197"/>
    </location>
</feature>
<dbReference type="AlphaFoldDB" id="A0AA88XCW5"/>
<organism evidence="4 5">
    <name type="scientific">Pinctada imbricata</name>
    <name type="common">Atlantic pearl-oyster</name>
    <name type="synonym">Pinctada martensii</name>
    <dbReference type="NCBI Taxonomy" id="66713"/>
    <lineage>
        <taxon>Eukaryota</taxon>
        <taxon>Metazoa</taxon>
        <taxon>Spiralia</taxon>
        <taxon>Lophotrochozoa</taxon>
        <taxon>Mollusca</taxon>
        <taxon>Bivalvia</taxon>
        <taxon>Autobranchia</taxon>
        <taxon>Pteriomorphia</taxon>
        <taxon>Pterioida</taxon>
        <taxon>Pterioidea</taxon>
        <taxon>Pteriidae</taxon>
        <taxon>Pinctada</taxon>
    </lineage>
</organism>
<feature type="compositionally biased region" description="Polar residues" evidence="2">
    <location>
        <begin position="284"/>
        <end position="300"/>
    </location>
</feature>
<evidence type="ECO:0000313" key="5">
    <source>
        <dbReference type="Proteomes" id="UP001186944"/>
    </source>
</evidence>
<evidence type="ECO:0000313" key="4">
    <source>
        <dbReference type="EMBL" id="KAK3082646.1"/>
    </source>
</evidence>
<dbReference type="Pfam" id="PF07139">
    <property type="entry name" value="SPATS2-like"/>
    <property type="match status" value="1"/>
</dbReference>
<dbReference type="SUPFAM" id="SSF46934">
    <property type="entry name" value="UBA-like"/>
    <property type="match status" value="1"/>
</dbReference>
<comment type="caution">
    <text evidence="4">The sequence shown here is derived from an EMBL/GenBank/DDBJ whole genome shotgun (WGS) entry which is preliminary data.</text>
</comment>
<keyword evidence="3" id="KW-1133">Transmembrane helix</keyword>
<dbReference type="PANTHER" id="PTHR15623">
    <property type="entry name" value="SPERMATOGENESIS-ASSOCIATED SERINE-RICH PROTEIN 2-RELATED"/>
    <property type="match status" value="1"/>
</dbReference>
<evidence type="ECO:0000256" key="3">
    <source>
        <dbReference type="SAM" id="Phobius"/>
    </source>
</evidence>
<feature type="compositionally biased region" description="Low complexity" evidence="2">
    <location>
        <begin position="496"/>
        <end position="524"/>
    </location>
</feature>
<feature type="compositionally biased region" description="Polar residues" evidence="2">
    <location>
        <begin position="679"/>
        <end position="707"/>
    </location>
</feature>
<sequence length="707" mass="78015">PKICYNDKYVTNSYGNVSYYGRFICPQYHQGNDHNYCCGDEGLQYCCTFWDDTGRVVGVSFGIVGGIAAIGAAIGVIICIVKKKRNKSQQANTPDVSWNSSNEENTGSITFDTRTKAVMAEVSFAQENVKEKVNAVREVIGGKSTNEIVLVLQFYDYNVEKAIQAYCDDGAKTALNAWNFPGNKAQTKKKKNKKKTNQKASESPPTPNGDVLSNSKENIPNGIIENGSTSSKLTESDSETGGSHPCIATETITSHSLPKTSVSKEVLEESPRKQNKQPPVVTETKANLHTPTQPSVLSESKTSHSQPQSQRQHSHHRQRTHSGTHSQRARTNSERSNASGHGDHRHDRTPVHYRVHAGLEKSVKDLHRQTVSLERLRLVLNDEVEKTYKRINLNSREAQLLSEMDQVKLAAHDIYAMRQKTAGELKVKVDRSESMNDQALAELRSEIKHFVSDRKIDEDLGRTTRFLYDSDHLKEEIAQFAEVVPVKCVYSKRRPSTSSVASSGAGDDLDSLSSSLSIPKSPTTPDQPSGHHLLGVEETHEIAELQRRLQGQLQLQGIGKSPKSENRPSSSSKSGDAGRQSVEDKKGGHLDNREKAETADVRKDEQPSSVDSKSNRPSQEGGRSQYYYGRGRGRGRGGDRGRGGGDRGRGGGYRERGYGRPRSPRKDGRQGSGYRRDYTNTTPGDRNSSNQGRPPSSNEKSGPSPQN</sequence>
<feature type="region of interest" description="Disordered" evidence="2">
    <location>
        <begin position="182"/>
        <end position="350"/>
    </location>
</feature>
<feature type="transmembrane region" description="Helical" evidence="3">
    <location>
        <begin position="59"/>
        <end position="81"/>
    </location>
</feature>
<comment type="similarity">
    <text evidence="1">Belongs to the SPATS2 family.</text>
</comment>
<keyword evidence="3" id="KW-0812">Transmembrane</keyword>
<gene>
    <name evidence="4" type="ORF">FSP39_001321</name>
</gene>
<feature type="compositionally biased region" description="Polar residues" evidence="2">
    <location>
        <begin position="250"/>
        <end position="263"/>
    </location>
</feature>
<feature type="compositionally biased region" description="Low complexity" evidence="2">
    <location>
        <begin position="619"/>
        <end position="629"/>
    </location>
</feature>
<feature type="region of interest" description="Disordered" evidence="2">
    <location>
        <begin position="556"/>
        <end position="707"/>
    </location>
</feature>